<dbReference type="KEGG" id="vg:35382371"/>
<dbReference type="Proteomes" id="UP000236316">
    <property type="component" value="Segment"/>
</dbReference>
<accession>A0A2I2L4L7</accession>
<gene>
    <name evidence="1" type="ORF">ORPV_569</name>
</gene>
<evidence type="ECO:0000313" key="1">
    <source>
        <dbReference type="EMBL" id="SNW62473.1"/>
    </source>
</evidence>
<dbReference type="GeneID" id="35382371"/>
<reference evidence="1" key="1">
    <citation type="submission" date="2017-08" db="EMBL/GenBank/DDBJ databases">
        <authorList>
            <consortium name="Urmite Genomes"/>
        </authorList>
    </citation>
    <scope>NUCLEOTIDE SEQUENCE [LARGE SCALE GENOMIC DNA]</scope>
    <source>
        <strain evidence="1">IHUMI-LCC2</strain>
    </source>
</reference>
<keyword evidence="2" id="KW-1185">Reference proteome</keyword>
<dbReference type="EMBL" id="LT906555">
    <property type="protein sequence ID" value="SNW62473.1"/>
    <property type="molecule type" value="Genomic_DNA"/>
</dbReference>
<evidence type="ECO:0000313" key="2">
    <source>
        <dbReference type="Proteomes" id="UP000236316"/>
    </source>
</evidence>
<protein>
    <submittedName>
        <fullName evidence="1">Uncharacterized protein</fullName>
    </submittedName>
</protein>
<sequence length="107" mass="13006">MIYKFIKCCKQHKKLSYLYKMEVERCRFKYCIYKLLGYNVKSGTIDNLEDYGPKIMYMNKKLNRLGLYHLKKYHNILSKSNKNDINNIQNKMEKMSVWEIQTFLSSQ</sequence>
<proteinExistence type="predicted"/>
<organism evidence="1">
    <name type="scientific">Orpheovirus IHUMI-LCC2</name>
    <dbReference type="NCBI Taxonomy" id="2023057"/>
    <lineage>
        <taxon>Viruses</taxon>
        <taxon>Varidnaviria</taxon>
        <taxon>Bamfordvirae</taxon>
        <taxon>Nucleocytoviricota</taxon>
        <taxon>Megaviricetes</taxon>
        <taxon>Pimascovirales</taxon>
        <taxon>Ocovirineae</taxon>
        <taxon>Orpheoviridae</taxon>
        <taxon>Alphaorpheovirus</taxon>
        <taxon>Alphaorpheovirus massiliense</taxon>
    </lineage>
</organism>
<name>A0A2I2L4L7_9VIRU</name>
<dbReference type="RefSeq" id="YP_009448775.1">
    <property type="nucleotide sequence ID" value="NC_036594.1"/>
</dbReference>